<organism evidence="2">
    <name type="scientific">Cladocopium goreaui</name>
    <dbReference type="NCBI Taxonomy" id="2562237"/>
    <lineage>
        <taxon>Eukaryota</taxon>
        <taxon>Sar</taxon>
        <taxon>Alveolata</taxon>
        <taxon>Dinophyceae</taxon>
        <taxon>Suessiales</taxon>
        <taxon>Symbiodiniaceae</taxon>
        <taxon>Cladocopium</taxon>
    </lineage>
</organism>
<comment type="caution">
    <text evidence="2">The sequence shown here is derived from an EMBL/GenBank/DDBJ whole genome shotgun (WGS) entry which is preliminary data.</text>
</comment>
<keyword evidence="5" id="KW-1185">Reference proteome</keyword>
<evidence type="ECO:0000256" key="1">
    <source>
        <dbReference type="SAM" id="Phobius"/>
    </source>
</evidence>
<dbReference type="EMBL" id="CAMXCT030003502">
    <property type="protein sequence ID" value="CAL4792130.1"/>
    <property type="molecule type" value="Genomic_DNA"/>
</dbReference>
<gene>
    <name evidence="2" type="ORF">C1SCF055_LOCUS30588</name>
</gene>
<keyword evidence="1" id="KW-1133">Transmembrane helix</keyword>
<sequence length="411" mass="46925">MWYPWFKRRQTLHELLVTLWWLYTTNKLIDLAKWQDFNVSFKAWLFYGNKHFETESPSVFFDKLATGMGLRFGDNYASCSCQDSKPCNFNLAALMGVPSFTTKDRTLLDQVLGLERMRAEYIPDDIMLSVLVRALPKAIQPHVQLQLNETSTYDQVRAMLVSYDALQLHGPQVVAMQLCLVLLHEQPIQMGFNGTTSKSLMRVLLTNALSSTMAMGMPADPLTSSSSSTSGPFGMVMAFLLTIICLFGGFLVVTAHFGAALQGRLQTLRMDVALRKVLSMLKAYRREHGLDEIAEEEVPTTDEVDESEVEDRNETYQQKVERYQNSGMDEVSDDELWRMVHHGALDEEDTAAFNRRYTDTHLENIMRETNRILAARMQMLRAEYEAAAVRNDQLSMDAIENEMTECTHYSI</sequence>
<proteinExistence type="predicted"/>
<dbReference type="Proteomes" id="UP001152797">
    <property type="component" value="Unassembled WGS sequence"/>
</dbReference>
<dbReference type="EMBL" id="CAMXCT010003502">
    <property type="protein sequence ID" value="CAI4004818.1"/>
    <property type="molecule type" value="Genomic_DNA"/>
</dbReference>
<keyword evidence="1" id="KW-0812">Transmembrane</keyword>
<evidence type="ECO:0000313" key="2">
    <source>
        <dbReference type="EMBL" id="CAI4004818.1"/>
    </source>
</evidence>
<dbReference type="EMBL" id="CAMXCT020003502">
    <property type="protein sequence ID" value="CAL1158193.1"/>
    <property type="molecule type" value="Genomic_DNA"/>
</dbReference>
<keyword evidence="1" id="KW-0472">Membrane</keyword>
<protein>
    <submittedName>
        <fullName evidence="4">Retrovirus-related Pol polyprotein from transposon TNT 1-94</fullName>
    </submittedName>
</protein>
<feature type="transmembrane region" description="Helical" evidence="1">
    <location>
        <begin position="199"/>
        <end position="217"/>
    </location>
</feature>
<name>A0A9P1D957_9DINO</name>
<evidence type="ECO:0000313" key="4">
    <source>
        <dbReference type="EMBL" id="CAL4792130.1"/>
    </source>
</evidence>
<reference evidence="2" key="1">
    <citation type="submission" date="2022-10" db="EMBL/GenBank/DDBJ databases">
        <authorList>
            <person name="Chen Y."/>
            <person name="Dougan E. K."/>
            <person name="Chan C."/>
            <person name="Rhodes N."/>
            <person name="Thang M."/>
        </authorList>
    </citation>
    <scope>NUCLEOTIDE SEQUENCE</scope>
</reference>
<dbReference type="AlphaFoldDB" id="A0A9P1D957"/>
<accession>A0A9P1D957</accession>
<feature type="transmembrane region" description="Helical" evidence="1">
    <location>
        <begin position="237"/>
        <end position="261"/>
    </location>
</feature>
<evidence type="ECO:0000313" key="5">
    <source>
        <dbReference type="Proteomes" id="UP001152797"/>
    </source>
</evidence>
<reference evidence="3" key="2">
    <citation type="submission" date="2024-04" db="EMBL/GenBank/DDBJ databases">
        <authorList>
            <person name="Chen Y."/>
            <person name="Shah S."/>
            <person name="Dougan E. K."/>
            <person name="Thang M."/>
            <person name="Chan C."/>
        </authorList>
    </citation>
    <scope>NUCLEOTIDE SEQUENCE [LARGE SCALE GENOMIC DNA]</scope>
</reference>
<evidence type="ECO:0000313" key="3">
    <source>
        <dbReference type="EMBL" id="CAL1158193.1"/>
    </source>
</evidence>